<evidence type="ECO:0000313" key="1">
    <source>
        <dbReference type="EMBL" id="SVA91596.1"/>
    </source>
</evidence>
<gene>
    <name evidence="1" type="ORF">METZ01_LOCUS144450</name>
</gene>
<protein>
    <submittedName>
        <fullName evidence="1">Uncharacterized protein</fullName>
    </submittedName>
</protein>
<accession>A0A381ZQT1</accession>
<dbReference type="EMBL" id="UINC01022290">
    <property type="protein sequence ID" value="SVA91596.1"/>
    <property type="molecule type" value="Genomic_DNA"/>
</dbReference>
<dbReference type="AlphaFoldDB" id="A0A381ZQT1"/>
<feature type="non-terminal residue" evidence="1">
    <location>
        <position position="1"/>
    </location>
</feature>
<sequence>TNNAVTMPVQAATALAGGTTRLTVTTIFSEAVVVNASGDDIMYDMDGDDSDENQTAVNGGLGCAASACVATVTLTGAANIGAPTANVSEMQYATDIVDLAGNAMVKATPLLSAP</sequence>
<reference evidence="1" key="1">
    <citation type="submission" date="2018-05" db="EMBL/GenBank/DDBJ databases">
        <authorList>
            <person name="Lanie J.A."/>
            <person name="Ng W.-L."/>
            <person name="Kazmierczak K.M."/>
            <person name="Andrzejewski T.M."/>
            <person name="Davidsen T.M."/>
            <person name="Wayne K.J."/>
            <person name="Tettelin H."/>
            <person name="Glass J.I."/>
            <person name="Rusch D."/>
            <person name="Podicherti R."/>
            <person name="Tsui H.-C.T."/>
            <person name="Winkler M.E."/>
        </authorList>
    </citation>
    <scope>NUCLEOTIDE SEQUENCE</scope>
</reference>
<name>A0A381ZQT1_9ZZZZ</name>
<organism evidence="1">
    <name type="scientific">marine metagenome</name>
    <dbReference type="NCBI Taxonomy" id="408172"/>
    <lineage>
        <taxon>unclassified sequences</taxon>
        <taxon>metagenomes</taxon>
        <taxon>ecological metagenomes</taxon>
    </lineage>
</organism>
<proteinExistence type="predicted"/>